<dbReference type="Proteomes" id="UP001642501">
    <property type="component" value="Unassembled WGS sequence"/>
</dbReference>
<dbReference type="EMBL" id="CAWUOM010000109">
    <property type="protein sequence ID" value="CAK7272530.1"/>
    <property type="molecule type" value="Genomic_DNA"/>
</dbReference>
<evidence type="ECO:0000313" key="3">
    <source>
        <dbReference type="Proteomes" id="UP001642501"/>
    </source>
</evidence>
<feature type="region of interest" description="Disordered" evidence="1">
    <location>
        <begin position="1"/>
        <end position="22"/>
    </location>
</feature>
<organism evidence="2 3">
    <name type="scientific">Sporothrix epigloea</name>
    <dbReference type="NCBI Taxonomy" id="1892477"/>
    <lineage>
        <taxon>Eukaryota</taxon>
        <taxon>Fungi</taxon>
        <taxon>Dikarya</taxon>
        <taxon>Ascomycota</taxon>
        <taxon>Pezizomycotina</taxon>
        <taxon>Sordariomycetes</taxon>
        <taxon>Sordariomycetidae</taxon>
        <taxon>Ophiostomatales</taxon>
        <taxon>Ophiostomataceae</taxon>
        <taxon>Sporothrix</taxon>
    </lineage>
</organism>
<evidence type="ECO:0000313" key="2">
    <source>
        <dbReference type="EMBL" id="CAK7272530.1"/>
    </source>
</evidence>
<comment type="caution">
    <text evidence="2">The sequence shown here is derived from an EMBL/GenBank/DDBJ whole genome shotgun (WGS) entry which is preliminary data.</text>
</comment>
<protein>
    <submittedName>
        <fullName evidence="2">Uncharacterized protein</fullName>
    </submittedName>
</protein>
<name>A0ABP0E025_9PEZI</name>
<sequence>MDYFSAHERCQSEPPPYTDGPENGFYEDMSNLRANQSANRYATTFSFGTASRGPANIWKDLPDTPIRYRLGEGLPWSSGLPEPDVDPDDERLRLDTQSKTADILSVGDSYDYLITRSFSNPTIIPIQVEDSEAERQRDIDVQRKRKLENLSTAMMTVEYSFESEREDLRPQ</sequence>
<keyword evidence="3" id="KW-1185">Reference proteome</keyword>
<accession>A0ABP0E025</accession>
<feature type="compositionally biased region" description="Basic and acidic residues" evidence="1">
    <location>
        <begin position="1"/>
        <end position="11"/>
    </location>
</feature>
<gene>
    <name evidence="2" type="ORF">SEPCBS57363_005177</name>
</gene>
<reference evidence="2 3" key="1">
    <citation type="submission" date="2024-01" db="EMBL/GenBank/DDBJ databases">
        <authorList>
            <person name="Allen C."/>
            <person name="Tagirdzhanova G."/>
        </authorList>
    </citation>
    <scope>NUCLEOTIDE SEQUENCE [LARGE SCALE GENOMIC DNA]</scope>
    <source>
        <strain evidence="2 3">CBS 573.63</strain>
    </source>
</reference>
<evidence type="ECO:0000256" key="1">
    <source>
        <dbReference type="SAM" id="MobiDB-lite"/>
    </source>
</evidence>
<proteinExistence type="predicted"/>